<dbReference type="Pfam" id="PF25270">
    <property type="entry name" value="Khk"/>
    <property type="match status" value="1"/>
</dbReference>
<sequence length="183" mass="19938">MSEIWERFMREILPGSGQSGFAFFDLADPRKRCAEHILEALELIGQMQAFRRVVLGLNLMEAKQIGGLLGVDTSSLEALARGISESTGLYGVVIHPVKEACCVLGGVFARVEGPYCEKPALTNGAGDNFNAGFCNGLLRGLLPEQCLLLGTATSGYYVRQAHSPNRQELQQFLFDWGEGNLRG</sequence>
<dbReference type="AlphaFoldDB" id="A0A645IKG0"/>
<accession>A0A645IKG0</accession>
<evidence type="ECO:0000313" key="1">
    <source>
        <dbReference type="EMBL" id="MPN47813.1"/>
    </source>
</evidence>
<comment type="caution">
    <text evidence="1">The sequence shown here is derived from an EMBL/GenBank/DDBJ whole genome shotgun (WGS) entry which is preliminary data.</text>
</comment>
<dbReference type="EMBL" id="VSSQ01109595">
    <property type="protein sequence ID" value="MPN47813.1"/>
    <property type="molecule type" value="Genomic_DNA"/>
</dbReference>
<dbReference type="SUPFAM" id="SSF53613">
    <property type="entry name" value="Ribokinase-like"/>
    <property type="match status" value="1"/>
</dbReference>
<dbReference type="InterPro" id="IPR057621">
    <property type="entry name" value="Khk_prokaryotic"/>
</dbReference>
<dbReference type="Gene3D" id="3.40.1190.20">
    <property type="match status" value="1"/>
</dbReference>
<dbReference type="InterPro" id="IPR029056">
    <property type="entry name" value="Ribokinase-like"/>
</dbReference>
<protein>
    <submittedName>
        <fullName evidence="1">Uncharacterized protein</fullName>
    </submittedName>
</protein>
<gene>
    <name evidence="1" type="ORF">SDC9_195417</name>
</gene>
<proteinExistence type="predicted"/>
<organism evidence="1">
    <name type="scientific">bioreactor metagenome</name>
    <dbReference type="NCBI Taxonomy" id="1076179"/>
    <lineage>
        <taxon>unclassified sequences</taxon>
        <taxon>metagenomes</taxon>
        <taxon>ecological metagenomes</taxon>
    </lineage>
</organism>
<reference evidence="1" key="1">
    <citation type="submission" date="2019-08" db="EMBL/GenBank/DDBJ databases">
        <authorList>
            <person name="Kucharzyk K."/>
            <person name="Murdoch R.W."/>
            <person name="Higgins S."/>
            <person name="Loffler F."/>
        </authorList>
    </citation>
    <scope>NUCLEOTIDE SEQUENCE</scope>
</reference>
<name>A0A645IKG0_9ZZZZ</name>